<evidence type="ECO:0000313" key="2">
    <source>
        <dbReference type="Proteomes" id="UP000588068"/>
    </source>
</evidence>
<reference evidence="1 2" key="1">
    <citation type="submission" date="2020-08" db="EMBL/GenBank/DDBJ databases">
        <title>Genomic Encyclopedia of Type Strains, Phase IV (KMG-IV): sequencing the most valuable type-strain genomes for metagenomic binning, comparative biology and taxonomic classification.</title>
        <authorList>
            <person name="Goeker M."/>
        </authorList>
    </citation>
    <scope>NUCLEOTIDE SEQUENCE [LARGE SCALE GENOMIC DNA]</scope>
    <source>
        <strain evidence="1 2">DSM 26723</strain>
    </source>
</reference>
<dbReference type="Proteomes" id="UP000588068">
    <property type="component" value="Unassembled WGS sequence"/>
</dbReference>
<organism evidence="1 2">
    <name type="scientific">Povalibacter uvarum</name>
    <dbReference type="NCBI Taxonomy" id="732238"/>
    <lineage>
        <taxon>Bacteria</taxon>
        <taxon>Pseudomonadati</taxon>
        <taxon>Pseudomonadota</taxon>
        <taxon>Gammaproteobacteria</taxon>
        <taxon>Steroidobacterales</taxon>
        <taxon>Steroidobacteraceae</taxon>
        <taxon>Povalibacter</taxon>
    </lineage>
</organism>
<evidence type="ECO:0000313" key="1">
    <source>
        <dbReference type="EMBL" id="MBB6096194.1"/>
    </source>
</evidence>
<accession>A0A841HU80</accession>
<dbReference type="EMBL" id="JACHHZ010000007">
    <property type="protein sequence ID" value="MBB6096194.1"/>
    <property type="molecule type" value="Genomic_DNA"/>
</dbReference>
<keyword evidence="2" id="KW-1185">Reference proteome</keyword>
<gene>
    <name evidence="1" type="ORF">HNQ60_005116</name>
</gene>
<protein>
    <submittedName>
        <fullName evidence="1">Uncharacterized protein</fullName>
    </submittedName>
</protein>
<comment type="caution">
    <text evidence="1">The sequence shown here is derived from an EMBL/GenBank/DDBJ whole genome shotgun (WGS) entry which is preliminary data.</text>
</comment>
<dbReference type="AlphaFoldDB" id="A0A841HU80"/>
<proteinExistence type="predicted"/>
<dbReference type="RefSeq" id="WP_184335592.1">
    <property type="nucleotide sequence ID" value="NZ_JACHHZ010000007.1"/>
</dbReference>
<sequence>MTAKFALVRGRDVVPIAEIKANGRRVSTMHELTHVVQQRGCQLTLSFDETGVSAAQKTIIGGFKSMSGMDSETEVVDQALVGERVALGGFKATGAGATPYFPGNTKYSSVKLTRS</sequence>
<name>A0A841HU80_9GAMM</name>